<sequence length="190" mass="21452">MTSDNEQFELQFLDGSQERCINREARDFCLEMIRQTYAIDYHAQWHADLDALLQTGDGNWYAEASRGAFCVVYNASGNMIATGGLHGFSRKPGTVARLGPRYDQHAAVCQLVRVYLAPCMRGKGLGTRIVTRLEETALKLGYQISYLHADALAASTLRFWEHCGYREFGRFSYDANGRVDMSVDFDKPLC</sequence>
<accession>A0A7W6K537</accession>
<keyword evidence="5" id="KW-1185">Reference proteome</keyword>
<protein>
    <submittedName>
        <fullName evidence="4">GNAT superfamily N-acetyltransferase</fullName>
    </submittedName>
</protein>
<evidence type="ECO:0000313" key="5">
    <source>
        <dbReference type="Proteomes" id="UP000584824"/>
    </source>
</evidence>
<gene>
    <name evidence="4" type="ORF">GGQ66_003947</name>
</gene>
<keyword evidence="1 4" id="KW-0808">Transferase</keyword>
<dbReference type="RefSeq" id="WP_183794771.1">
    <property type="nucleotide sequence ID" value="NZ_JACIDU010000019.1"/>
</dbReference>
<dbReference type="Pfam" id="PF00583">
    <property type="entry name" value="Acetyltransf_1"/>
    <property type="match status" value="1"/>
</dbReference>
<dbReference type="InterPro" id="IPR050832">
    <property type="entry name" value="Bact_Acetyltransf"/>
</dbReference>
<evidence type="ECO:0000256" key="2">
    <source>
        <dbReference type="ARBA" id="ARBA00023315"/>
    </source>
</evidence>
<dbReference type="InterPro" id="IPR016181">
    <property type="entry name" value="Acyl_CoA_acyltransferase"/>
</dbReference>
<dbReference type="Gene3D" id="3.40.630.30">
    <property type="match status" value="1"/>
</dbReference>
<proteinExistence type="predicted"/>
<dbReference type="InterPro" id="IPR000182">
    <property type="entry name" value="GNAT_dom"/>
</dbReference>
<dbReference type="SUPFAM" id="SSF55729">
    <property type="entry name" value="Acyl-CoA N-acyltransferases (Nat)"/>
    <property type="match status" value="1"/>
</dbReference>
<dbReference type="AlphaFoldDB" id="A0A7W6K537"/>
<keyword evidence="2" id="KW-0012">Acyltransferase</keyword>
<dbReference type="GO" id="GO:0016747">
    <property type="term" value="F:acyltransferase activity, transferring groups other than amino-acyl groups"/>
    <property type="evidence" value="ECO:0007669"/>
    <property type="project" value="InterPro"/>
</dbReference>
<evidence type="ECO:0000256" key="1">
    <source>
        <dbReference type="ARBA" id="ARBA00022679"/>
    </source>
</evidence>
<feature type="domain" description="N-acetyltransferase" evidence="3">
    <location>
        <begin position="16"/>
        <end position="186"/>
    </location>
</feature>
<dbReference type="EMBL" id="JACIDU010000019">
    <property type="protein sequence ID" value="MBB4105360.1"/>
    <property type="molecule type" value="Genomic_DNA"/>
</dbReference>
<dbReference type="Proteomes" id="UP000584824">
    <property type="component" value="Unassembled WGS sequence"/>
</dbReference>
<comment type="caution">
    <text evidence="4">The sequence shown here is derived from an EMBL/GenBank/DDBJ whole genome shotgun (WGS) entry which is preliminary data.</text>
</comment>
<dbReference type="CDD" id="cd04301">
    <property type="entry name" value="NAT_SF"/>
    <property type="match status" value="1"/>
</dbReference>
<dbReference type="PANTHER" id="PTHR43877:SF2">
    <property type="entry name" value="AMINOALKYLPHOSPHONATE N-ACETYLTRANSFERASE-RELATED"/>
    <property type="match status" value="1"/>
</dbReference>
<name>A0A7W6K537_9HYPH</name>
<dbReference type="PROSITE" id="PS51186">
    <property type="entry name" value="GNAT"/>
    <property type="match status" value="1"/>
</dbReference>
<dbReference type="PANTHER" id="PTHR43877">
    <property type="entry name" value="AMINOALKYLPHOSPHONATE N-ACETYLTRANSFERASE-RELATED-RELATED"/>
    <property type="match status" value="1"/>
</dbReference>
<evidence type="ECO:0000259" key="3">
    <source>
        <dbReference type="PROSITE" id="PS51186"/>
    </source>
</evidence>
<evidence type="ECO:0000313" key="4">
    <source>
        <dbReference type="EMBL" id="MBB4105360.1"/>
    </source>
</evidence>
<reference evidence="4 5" key="1">
    <citation type="submission" date="2020-08" db="EMBL/GenBank/DDBJ databases">
        <title>Genomic Encyclopedia of Type Strains, Phase IV (KMG-IV): sequencing the most valuable type-strain genomes for metagenomic binning, comparative biology and taxonomic classification.</title>
        <authorList>
            <person name="Goeker M."/>
        </authorList>
    </citation>
    <scope>NUCLEOTIDE SEQUENCE [LARGE SCALE GENOMIC DNA]</scope>
    <source>
        <strain evidence="4 5">DSM 26385</strain>
    </source>
</reference>
<organism evidence="4 5">
    <name type="scientific">Allorhizobium borbori</name>
    <dbReference type="NCBI Taxonomy" id="485907"/>
    <lineage>
        <taxon>Bacteria</taxon>
        <taxon>Pseudomonadati</taxon>
        <taxon>Pseudomonadota</taxon>
        <taxon>Alphaproteobacteria</taxon>
        <taxon>Hyphomicrobiales</taxon>
        <taxon>Rhizobiaceae</taxon>
        <taxon>Rhizobium/Agrobacterium group</taxon>
        <taxon>Allorhizobium</taxon>
    </lineage>
</organism>